<dbReference type="PROSITE" id="PS51186">
    <property type="entry name" value="GNAT"/>
    <property type="match status" value="1"/>
</dbReference>
<evidence type="ECO:0000259" key="4">
    <source>
        <dbReference type="PROSITE" id="PS51186"/>
    </source>
</evidence>
<dbReference type="GO" id="GO:0005737">
    <property type="term" value="C:cytoplasm"/>
    <property type="evidence" value="ECO:0007669"/>
    <property type="project" value="TreeGrafter"/>
</dbReference>
<dbReference type="EMBL" id="SVCM01000071">
    <property type="protein sequence ID" value="MBE6059734.1"/>
    <property type="molecule type" value="Genomic_DNA"/>
</dbReference>
<dbReference type="GO" id="GO:0008999">
    <property type="term" value="F:protein-N-terminal-alanine acetyltransferase activity"/>
    <property type="evidence" value="ECO:0007669"/>
    <property type="project" value="TreeGrafter"/>
</dbReference>
<dbReference type="Pfam" id="PF13302">
    <property type="entry name" value="Acetyltransf_3"/>
    <property type="match status" value="1"/>
</dbReference>
<dbReference type="InterPro" id="IPR000182">
    <property type="entry name" value="GNAT_dom"/>
</dbReference>
<comment type="caution">
    <text evidence="5">The sequence shown here is derived from an EMBL/GenBank/DDBJ whole genome shotgun (WGS) entry which is preliminary data.</text>
</comment>
<proteinExistence type="inferred from homology"/>
<accession>A0A927W7F2</accession>
<evidence type="ECO:0000313" key="5">
    <source>
        <dbReference type="EMBL" id="MBE6059734.1"/>
    </source>
</evidence>
<protein>
    <submittedName>
        <fullName evidence="5">GNAT family N-acetyltransferase</fullName>
    </submittedName>
</protein>
<name>A0A927W7F2_9CLOT</name>
<feature type="domain" description="N-acetyltransferase" evidence="4">
    <location>
        <begin position="14"/>
        <end position="186"/>
    </location>
</feature>
<dbReference type="Gene3D" id="3.40.630.30">
    <property type="match status" value="1"/>
</dbReference>
<reference evidence="5" key="1">
    <citation type="submission" date="2019-04" db="EMBL/GenBank/DDBJ databases">
        <title>Evolution of Biomass-Degrading Anaerobic Consortia Revealed by Metagenomics.</title>
        <authorList>
            <person name="Peng X."/>
        </authorList>
    </citation>
    <scope>NUCLEOTIDE SEQUENCE</scope>
    <source>
        <strain evidence="5">SIG254</strain>
    </source>
</reference>
<organism evidence="5 6">
    <name type="scientific">Clostridium sulfidigenes</name>
    <dbReference type="NCBI Taxonomy" id="318464"/>
    <lineage>
        <taxon>Bacteria</taxon>
        <taxon>Bacillati</taxon>
        <taxon>Bacillota</taxon>
        <taxon>Clostridia</taxon>
        <taxon>Eubacteriales</taxon>
        <taxon>Clostridiaceae</taxon>
        <taxon>Clostridium</taxon>
    </lineage>
</organism>
<sequence>MVIYNDILERTERLEIRALKLEDYKVWLRGFKEQNESQSPYDEGWFDTSFITEEWYAKKLKEREELGKNDSTYMLNIFRKEDGASIGYCDITTHVRENFQYARVGYTIHNQFWNKGYGKESIKALVNIGFEDLNFHRLEAHINLDNIVSKKVILSAGFHFEGIREKFILEDNEWRDNEIYYIINKNWKYNQ</sequence>
<evidence type="ECO:0000256" key="2">
    <source>
        <dbReference type="ARBA" id="ARBA00023315"/>
    </source>
</evidence>
<dbReference type="PANTHER" id="PTHR43792:SF8">
    <property type="entry name" value="[RIBOSOMAL PROTEIN US5]-ALANINE N-ACETYLTRANSFERASE"/>
    <property type="match status" value="1"/>
</dbReference>
<dbReference type="AlphaFoldDB" id="A0A927W7F2"/>
<dbReference type="InterPro" id="IPR051531">
    <property type="entry name" value="N-acetyltransferase"/>
</dbReference>
<evidence type="ECO:0000256" key="3">
    <source>
        <dbReference type="ARBA" id="ARBA00038502"/>
    </source>
</evidence>
<keyword evidence="2" id="KW-0012">Acyltransferase</keyword>
<keyword evidence="1" id="KW-0808">Transferase</keyword>
<evidence type="ECO:0000313" key="6">
    <source>
        <dbReference type="Proteomes" id="UP000768462"/>
    </source>
</evidence>
<comment type="similarity">
    <text evidence="3">Belongs to the acetyltransferase family. RimJ subfamily.</text>
</comment>
<dbReference type="InterPro" id="IPR016181">
    <property type="entry name" value="Acyl_CoA_acyltransferase"/>
</dbReference>
<dbReference type="SUPFAM" id="SSF55729">
    <property type="entry name" value="Acyl-CoA N-acyltransferases (Nat)"/>
    <property type="match status" value="1"/>
</dbReference>
<evidence type="ECO:0000256" key="1">
    <source>
        <dbReference type="ARBA" id="ARBA00022679"/>
    </source>
</evidence>
<dbReference type="PANTHER" id="PTHR43792">
    <property type="entry name" value="GNAT FAMILY, PUTATIVE (AFU_ORTHOLOGUE AFUA_3G00765)-RELATED-RELATED"/>
    <property type="match status" value="1"/>
</dbReference>
<gene>
    <name evidence="5" type="ORF">E7215_06120</name>
</gene>
<dbReference type="Proteomes" id="UP000768462">
    <property type="component" value="Unassembled WGS sequence"/>
</dbReference>